<feature type="region of interest" description="Disordered" evidence="1">
    <location>
        <begin position="27"/>
        <end position="57"/>
    </location>
</feature>
<dbReference type="RefSeq" id="WP_187562621.1">
    <property type="nucleotide sequence ID" value="NZ_JACGWS010000007.1"/>
</dbReference>
<accession>A0ABR7QB44</accession>
<organism evidence="2 3">
    <name type="scientific">Kordia aestuariivivens</name>
    <dbReference type="NCBI Taxonomy" id="2759037"/>
    <lineage>
        <taxon>Bacteria</taxon>
        <taxon>Pseudomonadati</taxon>
        <taxon>Bacteroidota</taxon>
        <taxon>Flavobacteriia</taxon>
        <taxon>Flavobacteriales</taxon>
        <taxon>Flavobacteriaceae</taxon>
        <taxon>Kordia</taxon>
    </lineage>
</organism>
<name>A0ABR7QB44_9FLAO</name>
<comment type="caution">
    <text evidence="2">The sequence shown here is derived from an EMBL/GenBank/DDBJ whole genome shotgun (WGS) entry which is preliminary data.</text>
</comment>
<dbReference type="EMBL" id="JACGWS010000007">
    <property type="protein sequence ID" value="MBC8755571.1"/>
    <property type="molecule type" value="Genomic_DNA"/>
</dbReference>
<sequence length="57" mass="6131">MKNKKSISLNLRKARIANLSMLKAGAPPVTQKDCESTPKDCPTTITPRTDSLDNSSG</sequence>
<feature type="compositionally biased region" description="Polar residues" evidence="1">
    <location>
        <begin position="43"/>
        <end position="57"/>
    </location>
</feature>
<evidence type="ECO:0000256" key="1">
    <source>
        <dbReference type="SAM" id="MobiDB-lite"/>
    </source>
</evidence>
<dbReference type="Proteomes" id="UP000619238">
    <property type="component" value="Unassembled WGS sequence"/>
</dbReference>
<reference evidence="2 3" key="1">
    <citation type="submission" date="2020-07" db="EMBL/GenBank/DDBJ databases">
        <title>Description of Kordia aestuariivivens sp. nov., isolated from a tidal flat.</title>
        <authorList>
            <person name="Park S."/>
            <person name="Yoon J.-H."/>
        </authorList>
    </citation>
    <scope>NUCLEOTIDE SEQUENCE [LARGE SCALE GENOMIC DNA]</scope>
    <source>
        <strain evidence="2 3">YSTF-M3</strain>
    </source>
</reference>
<evidence type="ECO:0000313" key="3">
    <source>
        <dbReference type="Proteomes" id="UP000619238"/>
    </source>
</evidence>
<proteinExistence type="predicted"/>
<keyword evidence="3" id="KW-1185">Reference proteome</keyword>
<protein>
    <submittedName>
        <fullName evidence="2">Uncharacterized protein</fullName>
    </submittedName>
</protein>
<evidence type="ECO:0000313" key="2">
    <source>
        <dbReference type="EMBL" id="MBC8755571.1"/>
    </source>
</evidence>
<gene>
    <name evidence="2" type="ORF">H2O64_12915</name>
</gene>